<dbReference type="Pfam" id="PF20053">
    <property type="entry name" value="WC-rich"/>
    <property type="match status" value="1"/>
</dbReference>
<dbReference type="InterPro" id="IPR045400">
    <property type="entry name" value="Wolframin_Cys-rich"/>
</dbReference>
<feature type="region of interest" description="Disordered" evidence="1">
    <location>
        <begin position="1"/>
        <end position="154"/>
    </location>
</feature>
<dbReference type="InterPro" id="IPR045461">
    <property type="entry name" value="Wolframin_OB_fold"/>
</dbReference>
<dbReference type="InterPro" id="IPR045460">
    <property type="entry name" value="Wolframin_EF-hand"/>
</dbReference>
<feature type="compositionally biased region" description="Polar residues" evidence="1">
    <location>
        <begin position="28"/>
        <end position="52"/>
    </location>
</feature>
<evidence type="ECO:0000313" key="7">
    <source>
        <dbReference type="Proteomes" id="UP001314229"/>
    </source>
</evidence>
<feature type="transmembrane region" description="Helical" evidence="2">
    <location>
        <begin position="555"/>
        <end position="572"/>
    </location>
</feature>
<evidence type="ECO:0000313" key="6">
    <source>
        <dbReference type="EMBL" id="CAK6953565.1"/>
    </source>
</evidence>
<evidence type="ECO:0000259" key="5">
    <source>
        <dbReference type="Pfam" id="PF20053"/>
    </source>
</evidence>
<dbReference type="Gene3D" id="1.25.40.10">
    <property type="entry name" value="Tetratricopeptide repeat domain"/>
    <property type="match status" value="1"/>
</dbReference>
<feature type="compositionally biased region" description="Polar residues" evidence="1">
    <location>
        <begin position="112"/>
        <end position="123"/>
    </location>
</feature>
<keyword evidence="2" id="KW-1133">Transmembrane helix</keyword>
<dbReference type="InterPro" id="IPR026209">
    <property type="entry name" value="Wolframin_fam"/>
</dbReference>
<feature type="transmembrane region" description="Helical" evidence="2">
    <location>
        <begin position="744"/>
        <end position="763"/>
    </location>
</feature>
<feature type="transmembrane region" description="Helical" evidence="2">
    <location>
        <begin position="584"/>
        <end position="605"/>
    </location>
</feature>
<feature type="transmembrane region" description="Helical" evidence="2">
    <location>
        <begin position="711"/>
        <end position="732"/>
    </location>
</feature>
<reference evidence="6 7" key="1">
    <citation type="submission" date="2024-01" db="EMBL/GenBank/DDBJ databases">
        <authorList>
            <person name="Alioto T."/>
            <person name="Alioto T."/>
            <person name="Gomez Garrido J."/>
        </authorList>
    </citation>
    <scope>NUCLEOTIDE SEQUENCE [LARGE SCALE GENOMIC DNA]</scope>
</reference>
<keyword evidence="7" id="KW-1185">Reference proteome</keyword>
<feature type="region of interest" description="Disordered" evidence="1">
    <location>
        <begin position="173"/>
        <end position="206"/>
    </location>
</feature>
<accession>A0AAV1N2B1</accession>
<feature type="transmembrane region" description="Helical" evidence="2">
    <location>
        <begin position="490"/>
        <end position="515"/>
    </location>
</feature>
<protein>
    <submittedName>
        <fullName evidence="6">Wolframin</fullName>
    </submittedName>
</protein>
<feature type="domain" description="Wolframin OB-fold" evidence="3">
    <location>
        <begin position="946"/>
        <end position="1060"/>
    </location>
</feature>
<dbReference type="AlphaFoldDB" id="A0AAV1N2B1"/>
<sequence length="1063" mass="118606">MEKDSPSTAVNTQESCPLLDGPSPLQTPPSLISNNHSAPPPQTAKSPSSTENTTEDRSYSSLPSAHTMSKSMDSLPSLDSTEPLSLAVSSKPTSTDVSSNHPSPAAHKTLHITPQVSKLTSAASIGCSIPTDSPPASPTTASTTSPSAFSTTPMKRTFASMAKRVIVQERLRKAEEEDANDEEDDEEPEEDLSFEQVEEKAKAGDARAQTHLGQHYLILAEEKNTEENNCLAVTWFIQAAKQGRKGAARALQRCWIQKIGITPENEADVRKLSTESKFEQAVRKAAMMMYWKLNPERKKKVAMAEMLENFSQVQAVQGGTANRIPSPTTDQTQKVLECMVSKESKQLVDLDDFVEMTKNYAQGIVPSAPQSGSKVTAKNESPTLAYDSSGECKAELLPSGGRKSNKSGWSFGRRGMMLHRKQTRAIKTAMFMKSRLMMLQYPLRAFIEMKENLVDWASRAGVQWLSTVIPTHHVNALIFFFIISNLTVDLFAFVIPLLVFYLSFISMIICTLRVFQRSKSWENFRALTSLLTRFEPGLDVEQAETNFGWNNLEPYLYFILSVFFVIFSFPVADKGWIPCSELSTVAIFFTAISYLSLSPSAVMYARKAMVIEVASSLCSLTQLLPGNMTWICFLGHTFTTLPLGESVELKLSLPCLLYIYLFYLFFSMARRRGFRGTYCFLVPYLVCFMWCEFSVVLLQNSSAVGLIRTCVAYFLFLFALPILSLGLAAMLFIQVFKWFLELELTKVIVTLVVCAIPVTLRLWTRFSMSILDVFRSLTCRGPVKLILLCISMVILFFSIYVYHAEGQKVYNSTLSWNHYNQVCGPPAWKTKGMTQTQIFCSHLQGHRVTWVGRFKHARVAETDNGAQSVINMLPVFMGDWLRCLYGEMYPKCEPKNARAANLTAASLAASSASATVSLPILLQMQEEEELCQIKALATHTCHVKRFDSFRFAVTIGMVKDGNVEVEDPASDIVLMASHEFQQVLLNLNPGNMVGFSTELEGHLGVRAPVFELKAINCLDCVASPFTGGRQVKIERDWRCTTMKALKFAFDFFFSPFLSAKIIA</sequence>
<feature type="compositionally biased region" description="Low complexity" evidence="1">
    <location>
        <begin position="138"/>
        <end position="153"/>
    </location>
</feature>
<gene>
    <name evidence="6" type="ORF">FSCOSCO3_A031143</name>
</gene>
<dbReference type="PRINTS" id="PR02061">
    <property type="entry name" value="WOLFRAMIN"/>
</dbReference>
<dbReference type="EMBL" id="CAWUFR010000013">
    <property type="protein sequence ID" value="CAK6953565.1"/>
    <property type="molecule type" value="Genomic_DNA"/>
</dbReference>
<feature type="compositionally biased region" description="Acidic residues" evidence="1">
    <location>
        <begin position="176"/>
        <end position="193"/>
    </location>
</feature>
<dbReference type="InterPro" id="IPR045458">
    <property type="entry name" value="Wolframin_Sel1-like_rpt"/>
</dbReference>
<feature type="transmembrane region" description="Helical" evidence="2">
    <location>
        <begin position="678"/>
        <end position="699"/>
    </location>
</feature>
<dbReference type="GO" id="GO:0030968">
    <property type="term" value="P:endoplasmic reticulum unfolded protein response"/>
    <property type="evidence" value="ECO:0007669"/>
    <property type="project" value="TreeGrafter"/>
</dbReference>
<dbReference type="InterPro" id="IPR026208">
    <property type="entry name" value="Wolframin"/>
</dbReference>
<feature type="compositionally biased region" description="Polar residues" evidence="1">
    <location>
        <begin position="1"/>
        <end position="15"/>
    </location>
</feature>
<evidence type="ECO:0000256" key="1">
    <source>
        <dbReference type="SAM" id="MobiDB-lite"/>
    </source>
</evidence>
<keyword evidence="2" id="KW-0472">Membrane</keyword>
<dbReference type="Proteomes" id="UP001314229">
    <property type="component" value="Unassembled WGS sequence"/>
</dbReference>
<dbReference type="GO" id="GO:0055074">
    <property type="term" value="P:calcium ion homeostasis"/>
    <property type="evidence" value="ECO:0007669"/>
    <property type="project" value="InterPro"/>
</dbReference>
<dbReference type="Pfam" id="PF20023">
    <property type="entry name" value="WSLR"/>
    <property type="match status" value="2"/>
</dbReference>
<evidence type="ECO:0000259" key="3">
    <source>
        <dbReference type="Pfam" id="PF19913"/>
    </source>
</evidence>
<dbReference type="GO" id="GO:0005789">
    <property type="term" value="C:endoplasmic reticulum membrane"/>
    <property type="evidence" value="ECO:0007669"/>
    <property type="project" value="TreeGrafter"/>
</dbReference>
<feature type="transmembrane region" description="Helical" evidence="2">
    <location>
        <begin position="783"/>
        <end position="802"/>
    </location>
</feature>
<dbReference type="Pfam" id="PF19914">
    <property type="entry name" value="WEF-hand"/>
    <property type="match status" value="1"/>
</dbReference>
<name>A0AAV1N2B1_SCOSC</name>
<dbReference type="PANTHER" id="PTHR13098:SF4">
    <property type="entry name" value="WOLFRAMIN"/>
    <property type="match status" value="1"/>
</dbReference>
<proteinExistence type="predicted"/>
<keyword evidence="2" id="KW-0812">Transmembrane</keyword>
<dbReference type="InterPro" id="IPR011990">
    <property type="entry name" value="TPR-like_helical_dom_sf"/>
</dbReference>
<dbReference type="PRINTS" id="PR02060">
    <property type="entry name" value="WOLFFAMILY"/>
</dbReference>
<dbReference type="PANTHER" id="PTHR13098">
    <property type="entry name" value="WOLFRAMIN"/>
    <property type="match status" value="1"/>
</dbReference>
<feature type="domain" description="Wolframin cysteine-rich" evidence="5">
    <location>
        <begin position="816"/>
        <end position="945"/>
    </location>
</feature>
<organism evidence="6 7">
    <name type="scientific">Scomber scombrus</name>
    <name type="common">Atlantic mackerel</name>
    <name type="synonym">Scomber vernalis</name>
    <dbReference type="NCBI Taxonomy" id="13677"/>
    <lineage>
        <taxon>Eukaryota</taxon>
        <taxon>Metazoa</taxon>
        <taxon>Chordata</taxon>
        <taxon>Craniata</taxon>
        <taxon>Vertebrata</taxon>
        <taxon>Euteleostomi</taxon>
        <taxon>Actinopterygii</taxon>
        <taxon>Neopterygii</taxon>
        <taxon>Teleostei</taxon>
        <taxon>Neoteleostei</taxon>
        <taxon>Acanthomorphata</taxon>
        <taxon>Pelagiaria</taxon>
        <taxon>Scombriformes</taxon>
        <taxon>Scombridae</taxon>
        <taxon>Scomber</taxon>
    </lineage>
</organism>
<feature type="compositionally biased region" description="Polar residues" evidence="1">
    <location>
        <begin position="59"/>
        <end position="102"/>
    </location>
</feature>
<evidence type="ECO:0000256" key="2">
    <source>
        <dbReference type="SAM" id="Phobius"/>
    </source>
</evidence>
<dbReference type="Pfam" id="PF19913">
    <property type="entry name" value="WCOB"/>
    <property type="match status" value="1"/>
</dbReference>
<feature type="domain" description="Wolframin EF-hand" evidence="4">
    <location>
        <begin position="282"/>
        <end position="361"/>
    </location>
</feature>
<feature type="transmembrane region" description="Helical" evidence="2">
    <location>
        <begin position="649"/>
        <end position="666"/>
    </location>
</feature>
<evidence type="ECO:0000259" key="4">
    <source>
        <dbReference type="Pfam" id="PF19914"/>
    </source>
</evidence>
<comment type="caution">
    <text evidence="6">The sequence shown here is derived from an EMBL/GenBank/DDBJ whole genome shotgun (WGS) entry which is preliminary data.</text>
</comment>